<evidence type="ECO:0000313" key="1">
    <source>
        <dbReference type="EMBL" id="GBO25114.1"/>
    </source>
</evidence>
<protein>
    <submittedName>
        <fullName evidence="1">Uncharacterized protein</fullName>
    </submittedName>
</protein>
<reference evidence="1 2" key="1">
    <citation type="journal article" date="2019" name="Sci. Rep.">
        <title>Orb-weaving spider Araneus ventricosus genome elucidates the spidroin gene catalogue.</title>
        <authorList>
            <person name="Kono N."/>
            <person name="Nakamura H."/>
            <person name="Ohtoshi R."/>
            <person name="Moran D.A.P."/>
            <person name="Shinohara A."/>
            <person name="Yoshida Y."/>
            <person name="Fujiwara M."/>
            <person name="Mori M."/>
            <person name="Tomita M."/>
            <person name="Arakawa K."/>
        </authorList>
    </citation>
    <scope>NUCLEOTIDE SEQUENCE [LARGE SCALE GENOMIC DNA]</scope>
</reference>
<keyword evidence="2" id="KW-1185">Reference proteome</keyword>
<evidence type="ECO:0000313" key="2">
    <source>
        <dbReference type="Proteomes" id="UP000499080"/>
    </source>
</evidence>
<name>A0A4Y2VLC3_ARAVE</name>
<proteinExistence type="predicted"/>
<gene>
    <name evidence="1" type="ORF">AVEN_48616_1</name>
</gene>
<dbReference type="Proteomes" id="UP000499080">
    <property type="component" value="Unassembled WGS sequence"/>
</dbReference>
<sequence>MKHLLKSLQRHANTGLVEDTISNLQRVPQLDKQIWTSIFLNISYDGQSVINYSSQDFNLRFLINIYCPGFVFRDHIIPEFRHILKMSAGRWPITNTLVASFPKTTLKSLDFRFRFDSSPLKASMLG</sequence>
<accession>A0A4Y2VLC3</accession>
<organism evidence="1 2">
    <name type="scientific">Araneus ventricosus</name>
    <name type="common">Orbweaver spider</name>
    <name type="synonym">Epeira ventricosa</name>
    <dbReference type="NCBI Taxonomy" id="182803"/>
    <lineage>
        <taxon>Eukaryota</taxon>
        <taxon>Metazoa</taxon>
        <taxon>Ecdysozoa</taxon>
        <taxon>Arthropoda</taxon>
        <taxon>Chelicerata</taxon>
        <taxon>Arachnida</taxon>
        <taxon>Araneae</taxon>
        <taxon>Araneomorphae</taxon>
        <taxon>Entelegynae</taxon>
        <taxon>Araneoidea</taxon>
        <taxon>Araneidae</taxon>
        <taxon>Araneus</taxon>
    </lineage>
</organism>
<dbReference type="AlphaFoldDB" id="A0A4Y2VLC3"/>
<dbReference type="EMBL" id="BGPR01048104">
    <property type="protein sequence ID" value="GBO25114.1"/>
    <property type="molecule type" value="Genomic_DNA"/>
</dbReference>
<comment type="caution">
    <text evidence="1">The sequence shown here is derived from an EMBL/GenBank/DDBJ whole genome shotgun (WGS) entry which is preliminary data.</text>
</comment>